<feature type="transmembrane region" description="Helical" evidence="2">
    <location>
        <begin position="21"/>
        <end position="45"/>
    </location>
</feature>
<comment type="catalytic activity">
    <reaction evidence="1">
        <text>[protein]-peptidylproline (omega=180) = [protein]-peptidylproline (omega=0)</text>
        <dbReference type="Rhea" id="RHEA:16237"/>
        <dbReference type="Rhea" id="RHEA-COMP:10747"/>
        <dbReference type="Rhea" id="RHEA-COMP:10748"/>
        <dbReference type="ChEBI" id="CHEBI:83833"/>
        <dbReference type="ChEBI" id="CHEBI:83834"/>
        <dbReference type="EC" id="5.2.1.8"/>
    </reaction>
</comment>
<feature type="domain" description="PPIase cyclophilin-type" evidence="3">
    <location>
        <begin position="81"/>
        <end position="234"/>
    </location>
</feature>
<dbReference type="PROSITE" id="PS50072">
    <property type="entry name" value="CSA_PPIASE_2"/>
    <property type="match status" value="1"/>
</dbReference>
<dbReference type="GO" id="GO:0006457">
    <property type="term" value="P:protein folding"/>
    <property type="evidence" value="ECO:0007669"/>
    <property type="project" value="InterPro"/>
</dbReference>
<keyword evidence="1" id="KW-0697">Rotamase</keyword>
<dbReference type="AlphaFoldDB" id="A0A0C9S5A1"/>
<sequence length="238" mass="26656">MGRIKPQTLLQQSKKKKGSTRISVSTIVACNLIIILLMLSLVAIYRHRAKQTTNPSTSQLLSGANNFAETETLERMERISLPQQAILNTTKGLITVQLFSKSSASAVTKFVERSHHGYFNGLSFHRVIKHFVIQGGDPKFAGTREDWTVGGQLHSQLEFSPKHEAFMLGTAKLEDQVDGFEIYITTAPIPDLTDKMTVFGRVIKGEDIVQEIEEVDTDEHFRPKSPIIINDVSFKDEL</sequence>
<proteinExistence type="inferred from homology"/>
<protein>
    <recommendedName>
        <fullName evidence="1">Peptidyl-prolyl cis-trans isomerase</fullName>
        <shortName evidence="1">PPIase</shortName>
        <ecNumber evidence="1">5.2.1.8</ecNumber>
    </recommendedName>
</protein>
<dbReference type="PANTHER" id="PTHR47269">
    <property type="entry name" value="PEPTIDYL-PROLYL CIS-TRANS ISOMERASE CYP21-4"/>
    <property type="match status" value="1"/>
</dbReference>
<dbReference type="InterPro" id="IPR002130">
    <property type="entry name" value="Cyclophilin-type_PPIase_dom"/>
</dbReference>
<dbReference type="InterPro" id="IPR029000">
    <property type="entry name" value="Cyclophilin-like_dom_sf"/>
</dbReference>
<keyword evidence="2" id="KW-0472">Membrane</keyword>
<dbReference type="SUPFAM" id="SSF50891">
    <property type="entry name" value="Cyclophilin-like"/>
    <property type="match status" value="1"/>
</dbReference>
<dbReference type="Gene3D" id="2.40.100.10">
    <property type="entry name" value="Cyclophilin-like"/>
    <property type="match status" value="1"/>
</dbReference>
<dbReference type="PANTHER" id="PTHR47269:SF1">
    <property type="entry name" value="PEPTIDYL-PROLYL CIS-TRANS ISOMERASE CYP21-4"/>
    <property type="match status" value="1"/>
</dbReference>
<dbReference type="CDD" id="cd00317">
    <property type="entry name" value="cyclophilin"/>
    <property type="match status" value="1"/>
</dbReference>
<name>A0A0C9S5A1_9CONI</name>
<accession>A0A0C9S5A1</accession>
<dbReference type="PROSITE" id="PS00170">
    <property type="entry name" value="CSA_PPIASE_1"/>
    <property type="match status" value="1"/>
</dbReference>
<dbReference type="InterPro" id="IPR020892">
    <property type="entry name" value="Cyclophilin-type_PPIase_CS"/>
</dbReference>
<organism evidence="4">
    <name type="scientific">Wollemia nobilis</name>
    <dbReference type="NCBI Taxonomy" id="56998"/>
    <lineage>
        <taxon>Eukaryota</taxon>
        <taxon>Viridiplantae</taxon>
        <taxon>Streptophyta</taxon>
        <taxon>Embryophyta</taxon>
        <taxon>Tracheophyta</taxon>
        <taxon>Spermatophyta</taxon>
        <taxon>Pinopsida</taxon>
        <taxon>Pinidae</taxon>
        <taxon>Conifers II</taxon>
        <taxon>Araucariales</taxon>
        <taxon>Araucariaceae</taxon>
        <taxon>Wollemia</taxon>
    </lineage>
</organism>
<dbReference type="EC" id="5.2.1.8" evidence="1"/>
<dbReference type="Pfam" id="PF00160">
    <property type="entry name" value="Pro_isomerase"/>
    <property type="match status" value="1"/>
</dbReference>
<keyword evidence="2" id="KW-0812">Transmembrane</keyword>
<keyword evidence="1" id="KW-0413">Isomerase</keyword>
<evidence type="ECO:0000259" key="3">
    <source>
        <dbReference type="PROSITE" id="PS50072"/>
    </source>
</evidence>
<comment type="similarity">
    <text evidence="1">Belongs to the cyclophilin-type PPIase family.</text>
</comment>
<evidence type="ECO:0000256" key="2">
    <source>
        <dbReference type="SAM" id="Phobius"/>
    </source>
</evidence>
<comment type="function">
    <text evidence="1">PPIases accelerate the folding of proteins. It catalyzes the cis-trans isomerization of proline imidic peptide bonds in oligopeptides.</text>
</comment>
<dbReference type="GO" id="GO:0003755">
    <property type="term" value="F:peptidyl-prolyl cis-trans isomerase activity"/>
    <property type="evidence" value="ECO:0007669"/>
    <property type="project" value="UniProtKB-UniRule"/>
</dbReference>
<evidence type="ECO:0000256" key="1">
    <source>
        <dbReference type="RuleBase" id="RU363019"/>
    </source>
</evidence>
<reference evidence="4" key="1">
    <citation type="submission" date="2015-02" db="EMBL/GenBank/DDBJ databases">
        <title>A transcriptome of Wollemia nobilis - a relic of Gondwana.</title>
        <authorList>
            <person name="Chia J.Y."/>
            <person name="Leong Y.S."/>
            <person name="Abdul Karim S."/>
            <person name="Wan Azmi N."/>
            <person name="Hercus R."/>
            <person name="Croft L."/>
        </authorList>
    </citation>
    <scope>NUCLEOTIDE SEQUENCE</scope>
    <source>
        <strain evidence="4">MaeBrown</strain>
        <tissue evidence="4">Leaf</tissue>
    </source>
</reference>
<keyword evidence="2" id="KW-1133">Transmembrane helix</keyword>
<dbReference type="EMBL" id="GCHU01019886">
    <property type="protein sequence ID" value="JAG86008.1"/>
    <property type="molecule type" value="Transcribed_RNA"/>
</dbReference>
<evidence type="ECO:0000313" key="4">
    <source>
        <dbReference type="EMBL" id="JAG86008.1"/>
    </source>
</evidence>
<dbReference type="PRINTS" id="PR00153">
    <property type="entry name" value="CSAPPISMRASE"/>
</dbReference>